<accession>A0ACB6RLH4</accession>
<sequence length="550" mass="61582">MSQRDFRPLSLCLDGQHSEPGATYFALMHSFPPQPESVLAANDSPMTFAPQPFDPPKGPRSMSTIPLICFFYYHKGYCNPKPGRRCDYLHNMSTSQQTVSLPHGIDNHDPTCSLSLCPVRLRSLAQVKQELESFAPSMQSNIKYEPVTPPGINRSTFFEVPDSSPRDEIIAVRGRTPKGMLGQPLPQLTSVARQRCKEQKRPIEQIQAENSIIPTNVGAAIDFGDWAIQKKKTHRGKKAGRKLAERLRRQQEEEESIRQGLHGHSNALRMQRPLPTLSVREETPTLAILPPVGIPNRKRRKNRSKKPLHSQHVDELGLGDSIEAEGIQGFTPDAVQGSNPSWTLQGFPSSPQAPNPPVVYGEKQVSIGSALEMVDAMNQSPRKWRPLMTNPQRIPFGMSALYEHSQESLGLSSEDRRAEIRKEQRARCEAFIQRQKAGQEEKAHLAASVVSPDSFHQPNAGDKELGPKPRCQRCREMRKGCDPQGPYRRCNDADCGAEGCVDWDGNNGRYERCEENVEGTDSAAGYQLPEGDQRLDWGNDLVRRLFSEIE</sequence>
<reference evidence="1" key="1">
    <citation type="journal article" date="2020" name="Stud. Mycol.">
        <title>101 Dothideomycetes genomes: a test case for predicting lifestyles and emergence of pathogens.</title>
        <authorList>
            <person name="Haridas S."/>
            <person name="Albert R."/>
            <person name="Binder M."/>
            <person name="Bloem J."/>
            <person name="Labutti K."/>
            <person name="Salamov A."/>
            <person name="Andreopoulos B."/>
            <person name="Baker S."/>
            <person name="Barry K."/>
            <person name="Bills G."/>
            <person name="Bluhm B."/>
            <person name="Cannon C."/>
            <person name="Castanera R."/>
            <person name="Culley D."/>
            <person name="Daum C."/>
            <person name="Ezra D."/>
            <person name="Gonzalez J."/>
            <person name="Henrissat B."/>
            <person name="Kuo A."/>
            <person name="Liang C."/>
            <person name="Lipzen A."/>
            <person name="Lutzoni F."/>
            <person name="Magnuson J."/>
            <person name="Mondo S."/>
            <person name="Nolan M."/>
            <person name="Ohm R."/>
            <person name="Pangilinan J."/>
            <person name="Park H.-J."/>
            <person name="Ramirez L."/>
            <person name="Alfaro M."/>
            <person name="Sun H."/>
            <person name="Tritt A."/>
            <person name="Yoshinaga Y."/>
            <person name="Zwiers L.-H."/>
            <person name="Turgeon B."/>
            <person name="Goodwin S."/>
            <person name="Spatafora J."/>
            <person name="Crous P."/>
            <person name="Grigoriev I."/>
        </authorList>
    </citation>
    <scope>NUCLEOTIDE SEQUENCE</scope>
    <source>
        <strain evidence="1">CBS 525.71</strain>
    </source>
</reference>
<name>A0ACB6RLH4_9PLEO</name>
<evidence type="ECO:0000313" key="2">
    <source>
        <dbReference type="Proteomes" id="UP000799754"/>
    </source>
</evidence>
<dbReference type="Proteomes" id="UP000799754">
    <property type="component" value="Unassembled WGS sequence"/>
</dbReference>
<protein>
    <submittedName>
        <fullName evidence="1">Uncharacterized protein</fullName>
    </submittedName>
</protein>
<dbReference type="EMBL" id="MU006743">
    <property type="protein sequence ID" value="KAF2622653.1"/>
    <property type="molecule type" value="Genomic_DNA"/>
</dbReference>
<evidence type="ECO:0000313" key="1">
    <source>
        <dbReference type="EMBL" id="KAF2622653.1"/>
    </source>
</evidence>
<gene>
    <name evidence="1" type="ORF">BU25DRAFT_208190</name>
</gene>
<keyword evidence="2" id="KW-1185">Reference proteome</keyword>
<comment type="caution">
    <text evidence="1">The sequence shown here is derived from an EMBL/GenBank/DDBJ whole genome shotgun (WGS) entry which is preliminary data.</text>
</comment>
<proteinExistence type="predicted"/>
<organism evidence="1 2">
    <name type="scientific">Macroventuria anomochaeta</name>
    <dbReference type="NCBI Taxonomy" id="301207"/>
    <lineage>
        <taxon>Eukaryota</taxon>
        <taxon>Fungi</taxon>
        <taxon>Dikarya</taxon>
        <taxon>Ascomycota</taxon>
        <taxon>Pezizomycotina</taxon>
        <taxon>Dothideomycetes</taxon>
        <taxon>Pleosporomycetidae</taxon>
        <taxon>Pleosporales</taxon>
        <taxon>Pleosporineae</taxon>
        <taxon>Didymellaceae</taxon>
        <taxon>Macroventuria</taxon>
    </lineage>
</organism>